<dbReference type="GO" id="GO:0005047">
    <property type="term" value="F:signal recognition particle binding"/>
    <property type="evidence" value="ECO:0007669"/>
    <property type="project" value="TreeGrafter"/>
</dbReference>
<dbReference type="FunFam" id="1.20.120.140:FF:000009">
    <property type="entry name" value="Signal sequence receptor alpha subunit"/>
    <property type="match status" value="1"/>
</dbReference>
<dbReference type="Pfam" id="PF02881">
    <property type="entry name" value="SRP54_N"/>
    <property type="match status" value="1"/>
</dbReference>
<name>A0A428R9X3_9HYPO</name>
<dbReference type="InterPro" id="IPR042101">
    <property type="entry name" value="SRP54_N_sf"/>
</dbReference>
<sequence>MLSPLLHNVVAPGGLFRNIVEGEILTKKDLDAAMDRMENHLLKKNVARETAVRLCESVEKELLGVKTGNFESINTRIQSLAISQSSQRVCY</sequence>
<accession>A0A428R9X3</accession>
<comment type="caution">
    <text evidence="2">The sequence shown here is derived from an EMBL/GenBank/DDBJ whole genome shotgun (WGS) entry which is preliminary data.</text>
</comment>
<dbReference type="SUPFAM" id="SSF47364">
    <property type="entry name" value="Domain of the SRP/SRP receptor G-proteins"/>
    <property type="match status" value="1"/>
</dbReference>
<dbReference type="GO" id="GO:0006614">
    <property type="term" value="P:SRP-dependent cotranslational protein targeting to membrane"/>
    <property type="evidence" value="ECO:0007669"/>
    <property type="project" value="InterPro"/>
</dbReference>
<dbReference type="GO" id="GO:0003924">
    <property type="term" value="F:GTPase activity"/>
    <property type="evidence" value="ECO:0007669"/>
    <property type="project" value="TreeGrafter"/>
</dbReference>
<dbReference type="EMBL" id="NKCL01000401">
    <property type="protein sequence ID" value="RSL74324.1"/>
    <property type="molecule type" value="Genomic_DNA"/>
</dbReference>
<evidence type="ECO:0000313" key="3">
    <source>
        <dbReference type="Proteomes" id="UP000287972"/>
    </source>
</evidence>
<protein>
    <recommendedName>
        <fullName evidence="1">Signal recognition particle SRP54 helical bundle domain-containing protein</fullName>
    </recommendedName>
</protein>
<reference evidence="2 3" key="1">
    <citation type="submission" date="2017-06" db="EMBL/GenBank/DDBJ databases">
        <title>Comparative genomic analysis of Ambrosia Fusariam Clade fungi.</title>
        <authorList>
            <person name="Stajich J.E."/>
            <person name="Carrillo J."/>
            <person name="Kijimoto T."/>
            <person name="Eskalen A."/>
            <person name="O'Donnell K."/>
            <person name="Kasson M."/>
        </authorList>
    </citation>
    <scope>NUCLEOTIDE SEQUENCE [LARGE SCALE GENOMIC DNA]</scope>
    <source>
        <strain evidence="2 3">NRRL62606</strain>
    </source>
</reference>
<dbReference type="InterPro" id="IPR013822">
    <property type="entry name" value="Signal_recog_particl_SRP54_hlx"/>
</dbReference>
<dbReference type="PANTHER" id="PTHR43134">
    <property type="entry name" value="SIGNAL RECOGNITION PARTICLE RECEPTOR SUBUNIT ALPHA"/>
    <property type="match status" value="1"/>
</dbReference>
<gene>
    <name evidence="2" type="ORF">CEP51_011607</name>
</gene>
<evidence type="ECO:0000259" key="1">
    <source>
        <dbReference type="Pfam" id="PF02881"/>
    </source>
</evidence>
<dbReference type="AlphaFoldDB" id="A0A428R9X3"/>
<keyword evidence="3" id="KW-1185">Reference proteome</keyword>
<dbReference type="Proteomes" id="UP000287972">
    <property type="component" value="Unassembled WGS sequence"/>
</dbReference>
<dbReference type="GO" id="GO:0005789">
    <property type="term" value="C:endoplasmic reticulum membrane"/>
    <property type="evidence" value="ECO:0007669"/>
    <property type="project" value="TreeGrafter"/>
</dbReference>
<dbReference type="Gene3D" id="1.20.120.140">
    <property type="entry name" value="Signal recognition particle SRP54, nucleotide-binding domain"/>
    <property type="match status" value="1"/>
</dbReference>
<feature type="domain" description="Signal recognition particle SRP54 helical bundle" evidence="1">
    <location>
        <begin position="14"/>
        <end position="73"/>
    </location>
</feature>
<proteinExistence type="predicted"/>
<evidence type="ECO:0000313" key="2">
    <source>
        <dbReference type="EMBL" id="RSL74324.1"/>
    </source>
</evidence>
<organism evidence="2 3">
    <name type="scientific">Fusarium floridanum</name>
    <dbReference type="NCBI Taxonomy" id="1325733"/>
    <lineage>
        <taxon>Eukaryota</taxon>
        <taxon>Fungi</taxon>
        <taxon>Dikarya</taxon>
        <taxon>Ascomycota</taxon>
        <taxon>Pezizomycotina</taxon>
        <taxon>Sordariomycetes</taxon>
        <taxon>Hypocreomycetidae</taxon>
        <taxon>Hypocreales</taxon>
        <taxon>Nectriaceae</taxon>
        <taxon>Fusarium</taxon>
        <taxon>Fusarium solani species complex</taxon>
    </lineage>
</organism>
<dbReference type="PANTHER" id="PTHR43134:SF1">
    <property type="entry name" value="SIGNAL RECOGNITION PARTICLE RECEPTOR SUBUNIT ALPHA"/>
    <property type="match status" value="1"/>
</dbReference>
<dbReference type="GO" id="GO:0005525">
    <property type="term" value="F:GTP binding"/>
    <property type="evidence" value="ECO:0007669"/>
    <property type="project" value="InterPro"/>
</dbReference>
<dbReference type="InterPro" id="IPR036225">
    <property type="entry name" value="SRP/SRP_N"/>
</dbReference>